<sequence>MERSMAEEEEEVVIPGFRFYPTEEELITFYLKHKIQGTAEFLQDIDRVIPQLHVYDFYPWDLPQYAGERCRGDPEQCFFFIARQEKEARGGRPSRLTSSGYWKATGSPSIVYSLGNRVAIGIKRTMVFYNGRAPTGTKTKWKMNEYKAFRDESSSTNTNRKPEVMEELSLCRVYVKSNCLRAFDRRPSGVTINDDQQPPPVPHPVHSTLHNATVSTHPSQQPSIILEQTTSVSDHSHYSSDDQTVNPPHSTMEHGDQPMWDWEEFKEWF</sequence>
<evidence type="ECO:0000256" key="4">
    <source>
        <dbReference type="ARBA" id="ARBA00023242"/>
    </source>
</evidence>
<dbReference type="PANTHER" id="PTHR31744:SF220">
    <property type="entry name" value="LOW QUALITY PROTEIN: NAC DOMAIN-CONTAINING PROTEIN 90-LIKE"/>
    <property type="match status" value="1"/>
</dbReference>
<reference evidence="7 8" key="1">
    <citation type="submission" date="2019-05" db="EMBL/GenBank/DDBJ databases">
        <title>Mikania micrantha, genome provides insights into the molecular mechanism of rapid growth.</title>
        <authorList>
            <person name="Liu B."/>
        </authorList>
    </citation>
    <scope>NUCLEOTIDE SEQUENCE [LARGE SCALE GENOMIC DNA]</scope>
    <source>
        <strain evidence="7">NLD-2019</strain>
        <tissue evidence="7">Leaf</tissue>
    </source>
</reference>
<evidence type="ECO:0000256" key="2">
    <source>
        <dbReference type="ARBA" id="ARBA00023125"/>
    </source>
</evidence>
<feature type="compositionally biased region" description="Polar residues" evidence="5">
    <location>
        <begin position="208"/>
        <end position="230"/>
    </location>
</feature>
<keyword evidence="1" id="KW-0805">Transcription regulation</keyword>
<evidence type="ECO:0000313" key="8">
    <source>
        <dbReference type="Proteomes" id="UP000326396"/>
    </source>
</evidence>
<dbReference type="PROSITE" id="PS51005">
    <property type="entry name" value="NAC"/>
    <property type="match status" value="1"/>
</dbReference>
<dbReference type="Proteomes" id="UP000326396">
    <property type="component" value="Unassembled WGS sequence"/>
</dbReference>
<evidence type="ECO:0000256" key="5">
    <source>
        <dbReference type="SAM" id="MobiDB-lite"/>
    </source>
</evidence>
<dbReference type="SUPFAM" id="SSF101941">
    <property type="entry name" value="NAC domain"/>
    <property type="match status" value="1"/>
</dbReference>
<evidence type="ECO:0000313" key="7">
    <source>
        <dbReference type="EMBL" id="KAD2171597.1"/>
    </source>
</evidence>
<dbReference type="OrthoDB" id="622307at2759"/>
<dbReference type="EMBL" id="SZYD01000115">
    <property type="protein sequence ID" value="KAD2171597.1"/>
    <property type="molecule type" value="Genomic_DNA"/>
</dbReference>
<dbReference type="InterPro" id="IPR003441">
    <property type="entry name" value="NAC-dom"/>
</dbReference>
<accession>A0A5N6LM52</accession>
<feature type="domain" description="NAC" evidence="6">
    <location>
        <begin position="13"/>
        <end position="176"/>
    </location>
</feature>
<keyword evidence="2" id="KW-0238">DNA-binding</keyword>
<dbReference type="InterPro" id="IPR036093">
    <property type="entry name" value="NAC_dom_sf"/>
</dbReference>
<evidence type="ECO:0000256" key="3">
    <source>
        <dbReference type="ARBA" id="ARBA00023163"/>
    </source>
</evidence>
<protein>
    <recommendedName>
        <fullName evidence="6">NAC domain-containing protein</fullName>
    </recommendedName>
</protein>
<evidence type="ECO:0000259" key="6">
    <source>
        <dbReference type="PROSITE" id="PS51005"/>
    </source>
</evidence>
<keyword evidence="3" id="KW-0804">Transcription</keyword>
<feature type="region of interest" description="Disordered" evidence="5">
    <location>
        <begin position="189"/>
        <end position="256"/>
    </location>
</feature>
<organism evidence="7 8">
    <name type="scientific">Mikania micrantha</name>
    <name type="common">bitter vine</name>
    <dbReference type="NCBI Taxonomy" id="192012"/>
    <lineage>
        <taxon>Eukaryota</taxon>
        <taxon>Viridiplantae</taxon>
        <taxon>Streptophyta</taxon>
        <taxon>Embryophyta</taxon>
        <taxon>Tracheophyta</taxon>
        <taxon>Spermatophyta</taxon>
        <taxon>Magnoliopsida</taxon>
        <taxon>eudicotyledons</taxon>
        <taxon>Gunneridae</taxon>
        <taxon>Pentapetalae</taxon>
        <taxon>asterids</taxon>
        <taxon>campanulids</taxon>
        <taxon>Asterales</taxon>
        <taxon>Asteraceae</taxon>
        <taxon>Asteroideae</taxon>
        <taxon>Heliantheae alliance</taxon>
        <taxon>Eupatorieae</taxon>
        <taxon>Mikania</taxon>
    </lineage>
</organism>
<dbReference type="Gene3D" id="2.170.150.80">
    <property type="entry name" value="NAC domain"/>
    <property type="match status" value="1"/>
</dbReference>
<keyword evidence="8" id="KW-1185">Reference proteome</keyword>
<dbReference type="PANTHER" id="PTHR31744">
    <property type="entry name" value="PROTEIN CUP-SHAPED COTYLEDON 2-RELATED"/>
    <property type="match status" value="1"/>
</dbReference>
<keyword evidence="4" id="KW-0539">Nucleus</keyword>
<dbReference type="GO" id="GO:0003677">
    <property type="term" value="F:DNA binding"/>
    <property type="evidence" value="ECO:0007669"/>
    <property type="project" value="UniProtKB-KW"/>
</dbReference>
<comment type="caution">
    <text evidence="7">The sequence shown here is derived from an EMBL/GenBank/DDBJ whole genome shotgun (WGS) entry which is preliminary data.</text>
</comment>
<name>A0A5N6LM52_9ASTR</name>
<evidence type="ECO:0000256" key="1">
    <source>
        <dbReference type="ARBA" id="ARBA00023015"/>
    </source>
</evidence>
<dbReference type="Pfam" id="PF02365">
    <property type="entry name" value="NAM"/>
    <property type="match status" value="1"/>
</dbReference>
<dbReference type="AlphaFoldDB" id="A0A5N6LM52"/>
<gene>
    <name evidence="7" type="ORF">E3N88_41699</name>
</gene>
<dbReference type="GO" id="GO:0006355">
    <property type="term" value="P:regulation of DNA-templated transcription"/>
    <property type="evidence" value="ECO:0007669"/>
    <property type="project" value="InterPro"/>
</dbReference>
<proteinExistence type="predicted"/>